<evidence type="ECO:0000313" key="3">
    <source>
        <dbReference type="EMBL" id="MET8438929.1"/>
    </source>
</evidence>
<gene>
    <name evidence="3" type="ORF">ABZV61_40960</name>
</gene>
<dbReference type="InterPro" id="IPR036291">
    <property type="entry name" value="NAD(P)-bd_dom_sf"/>
</dbReference>
<evidence type="ECO:0000256" key="1">
    <source>
        <dbReference type="ARBA" id="ARBA00023002"/>
    </source>
</evidence>
<dbReference type="SUPFAM" id="SSF51735">
    <property type="entry name" value="NAD(P)-binding Rossmann-fold domains"/>
    <property type="match status" value="1"/>
</dbReference>
<protein>
    <submittedName>
        <fullName evidence="3">NAD(P)-binding domain-containing protein</fullName>
    </submittedName>
</protein>
<sequence>MARTRLLRRGSYDEARTRTRLFWKDAENMTTVGFIGSGSIGSTIARLAVEAGHQVVLSNSRGPGTLADTVARLGPGASAATSEEAAAAGDIVVVTVPVTAFPDLPAAPLVGKTVIDTCNYGPERDGHIPELDSGSLTSSELLLRHVPDAGLVKAFNTIYFKHLLSLARPAGAADRSYLPIAADSAPAKAAVTDFIDSIGYGVVDAGPLADSWRQATGTPVWGSPYGPYSNEKGRPAGDDVIRAALATATR</sequence>
<keyword evidence="4" id="KW-1185">Reference proteome</keyword>
<dbReference type="Proteomes" id="UP001550044">
    <property type="component" value="Unassembled WGS sequence"/>
</dbReference>
<dbReference type="PANTHER" id="PTHR14239:SF10">
    <property type="entry name" value="REDUCTASE"/>
    <property type="match status" value="1"/>
</dbReference>
<comment type="caution">
    <text evidence="3">The sequence shown here is derived from an EMBL/GenBank/DDBJ whole genome shotgun (WGS) entry which is preliminary data.</text>
</comment>
<dbReference type="EMBL" id="JBEXIP010000077">
    <property type="protein sequence ID" value="MET8438929.1"/>
    <property type="molecule type" value="Genomic_DNA"/>
</dbReference>
<dbReference type="Gene3D" id="3.40.50.720">
    <property type="entry name" value="NAD(P)-binding Rossmann-like Domain"/>
    <property type="match status" value="1"/>
</dbReference>
<name>A0ABV2UP97_9ACTN</name>
<accession>A0ABV2UP97</accession>
<proteinExistence type="predicted"/>
<organism evidence="3 4">
    <name type="scientific">Streptomyces sp. 900116325</name>
    <dbReference type="NCBI Taxonomy" id="3154295"/>
    <lineage>
        <taxon>Bacteria</taxon>
        <taxon>Bacillati</taxon>
        <taxon>Actinomycetota</taxon>
        <taxon>Actinomycetes</taxon>
        <taxon>Kitasatosporales</taxon>
        <taxon>Streptomycetaceae</taxon>
        <taxon>Streptomyces</taxon>
    </lineage>
</organism>
<evidence type="ECO:0000259" key="2">
    <source>
        <dbReference type="Pfam" id="PF03807"/>
    </source>
</evidence>
<dbReference type="PANTHER" id="PTHR14239">
    <property type="entry name" value="DUDULIN-RELATED"/>
    <property type="match status" value="1"/>
</dbReference>
<reference evidence="3 4" key="1">
    <citation type="submission" date="2024-06" db="EMBL/GenBank/DDBJ databases">
        <title>The Natural Products Discovery Center: Release of the First 8490 Sequenced Strains for Exploring Actinobacteria Biosynthetic Diversity.</title>
        <authorList>
            <person name="Kalkreuter E."/>
            <person name="Kautsar S.A."/>
            <person name="Yang D."/>
            <person name="Bader C.D."/>
            <person name="Teijaro C.N."/>
            <person name="Fluegel L."/>
            <person name="Davis C.M."/>
            <person name="Simpson J.R."/>
            <person name="Lauterbach L."/>
            <person name="Steele A.D."/>
            <person name="Gui C."/>
            <person name="Meng S."/>
            <person name="Li G."/>
            <person name="Viehrig K."/>
            <person name="Ye F."/>
            <person name="Su P."/>
            <person name="Kiefer A.F."/>
            <person name="Nichols A."/>
            <person name="Cepeda A.J."/>
            <person name="Yan W."/>
            <person name="Fan B."/>
            <person name="Jiang Y."/>
            <person name="Adhikari A."/>
            <person name="Zheng C.-J."/>
            <person name="Schuster L."/>
            <person name="Cowan T.M."/>
            <person name="Smanski M.J."/>
            <person name="Chevrette M.G."/>
            <person name="De Carvalho L.P.S."/>
            <person name="Shen B."/>
        </authorList>
    </citation>
    <scope>NUCLEOTIDE SEQUENCE [LARGE SCALE GENOMIC DNA]</scope>
    <source>
        <strain evidence="3 4">NPDC005137</strain>
    </source>
</reference>
<feature type="domain" description="Pyrroline-5-carboxylate reductase catalytic N-terminal" evidence="2">
    <location>
        <begin position="31"/>
        <end position="120"/>
    </location>
</feature>
<evidence type="ECO:0000313" key="4">
    <source>
        <dbReference type="Proteomes" id="UP001550044"/>
    </source>
</evidence>
<keyword evidence="1" id="KW-0560">Oxidoreductase</keyword>
<dbReference type="InterPro" id="IPR051267">
    <property type="entry name" value="STEAP_metalloreductase"/>
</dbReference>
<dbReference type="InterPro" id="IPR028939">
    <property type="entry name" value="P5C_Rdtase_cat_N"/>
</dbReference>
<dbReference type="Pfam" id="PF03807">
    <property type="entry name" value="F420_oxidored"/>
    <property type="match status" value="1"/>
</dbReference>
<dbReference type="RefSeq" id="WP_356713354.1">
    <property type="nucleotide sequence ID" value="NZ_JBEXIP010000077.1"/>
</dbReference>